<evidence type="ECO:0000313" key="6">
    <source>
        <dbReference type="Proteomes" id="UP000261380"/>
    </source>
</evidence>
<evidence type="ECO:0000313" key="5">
    <source>
        <dbReference type="Ensembl" id="ENSXCOP00000021475.1"/>
    </source>
</evidence>
<dbReference type="InterPro" id="IPR036028">
    <property type="entry name" value="SH3-like_dom_sf"/>
</dbReference>
<reference evidence="5" key="1">
    <citation type="submission" date="2025-08" db="UniProtKB">
        <authorList>
            <consortium name="Ensembl"/>
        </authorList>
    </citation>
    <scope>IDENTIFICATION</scope>
</reference>
<feature type="compositionally biased region" description="Basic and acidic residues" evidence="3">
    <location>
        <begin position="119"/>
        <end position="128"/>
    </location>
</feature>
<feature type="compositionally biased region" description="Polar residues" evidence="3">
    <location>
        <begin position="62"/>
        <end position="81"/>
    </location>
</feature>
<dbReference type="PROSITE" id="PS50002">
    <property type="entry name" value="SH3"/>
    <property type="match status" value="3"/>
</dbReference>
<name>A0A3B5MD74_9TELE</name>
<reference evidence="5" key="2">
    <citation type="submission" date="2025-09" db="UniProtKB">
        <authorList>
            <consortium name="Ensembl"/>
        </authorList>
    </citation>
    <scope>IDENTIFICATION</scope>
</reference>
<feature type="region of interest" description="Disordered" evidence="3">
    <location>
        <begin position="1"/>
        <end position="230"/>
    </location>
</feature>
<dbReference type="SUPFAM" id="SSF50044">
    <property type="entry name" value="SH3-domain"/>
    <property type="match status" value="3"/>
</dbReference>
<feature type="compositionally biased region" description="Pro residues" evidence="3">
    <location>
        <begin position="178"/>
        <end position="194"/>
    </location>
</feature>
<evidence type="ECO:0000256" key="2">
    <source>
        <dbReference type="PROSITE-ProRule" id="PRU00192"/>
    </source>
</evidence>
<sequence>DGTMSANNNHRNIRARIQAFESQTGTEEDNESQAATPDLPPRRATYRPPVASKPPATFKPNGPNNSSQNMFASQNSQNQEPLTRPKPPTKPVGHSVREELEALHSKGGQPHSSLPFRLTRSDSVHEEEPAPFPPVPPVKPFKEPLRPNLNINNHNSHNDSESVAGPISEKPSGNKSLPPRPPPARTGPGRPAPPSLQAVGRSQSEPQRSSPKFKAQMPTKKGLVLPPRPSPGHRLYNNYMLPLPHGIASVAKTSTEWFLVLLLEKISHSEFDCQIGETRGRVHKSRMTIITPLDADFSHPQVKALHDFGPMELSLSAGDVVTEVEQVDSQWYRGTCNGSTGFFPISYVKVLADWTCDLSLGSGPRCVARFEFEGEHSDELSFSEGDVIQLKEYVGEDWARGQVGASVGIFPLNFVEVIEDLPPPPRQQPGICVSVFVSFKSGGGDPASKYKSAPPGNSSTAGSGVQWAVALYDYAAKTQDELSFQKDDCILITEHLSEEWSSGRLNGREGMFPRAFVNVSSGTESSQQGVKSSKS</sequence>
<dbReference type="SMART" id="SM00326">
    <property type="entry name" value="SH3"/>
    <property type="match status" value="3"/>
</dbReference>
<dbReference type="Proteomes" id="UP000261380">
    <property type="component" value="Unplaced"/>
</dbReference>
<evidence type="ECO:0000259" key="4">
    <source>
        <dbReference type="PROSITE" id="PS50002"/>
    </source>
</evidence>
<dbReference type="AlphaFoldDB" id="A0A3B5MD74"/>
<dbReference type="PANTHER" id="PTHR45929:SF2">
    <property type="entry name" value="SIGNAL TRANSDUCING ADAPTER MOLECULE 1"/>
    <property type="match status" value="1"/>
</dbReference>
<dbReference type="Ensembl" id="ENSXCOT00000021737.1">
    <property type="protein sequence ID" value="ENSXCOP00000021475.1"/>
    <property type="gene ID" value="ENSXCOG00000016073.1"/>
</dbReference>
<dbReference type="Pfam" id="PF14604">
    <property type="entry name" value="SH3_9"/>
    <property type="match status" value="1"/>
</dbReference>
<dbReference type="InterPro" id="IPR001452">
    <property type="entry name" value="SH3_domain"/>
</dbReference>
<protein>
    <submittedName>
        <fullName evidence="5">SH3 domain containing 19</fullName>
    </submittedName>
</protein>
<dbReference type="PRINTS" id="PR00499">
    <property type="entry name" value="P67PHOX"/>
</dbReference>
<dbReference type="Gene3D" id="2.30.30.40">
    <property type="entry name" value="SH3 Domains"/>
    <property type="match status" value="3"/>
</dbReference>
<organism evidence="5 6">
    <name type="scientific">Xiphophorus couchianus</name>
    <name type="common">Monterrey platyfish</name>
    <dbReference type="NCBI Taxonomy" id="32473"/>
    <lineage>
        <taxon>Eukaryota</taxon>
        <taxon>Metazoa</taxon>
        <taxon>Chordata</taxon>
        <taxon>Craniata</taxon>
        <taxon>Vertebrata</taxon>
        <taxon>Euteleostomi</taxon>
        <taxon>Actinopterygii</taxon>
        <taxon>Neopterygii</taxon>
        <taxon>Teleostei</taxon>
        <taxon>Neoteleostei</taxon>
        <taxon>Acanthomorphata</taxon>
        <taxon>Ovalentaria</taxon>
        <taxon>Atherinomorphae</taxon>
        <taxon>Cyprinodontiformes</taxon>
        <taxon>Poeciliidae</taxon>
        <taxon>Poeciliinae</taxon>
        <taxon>Xiphophorus</taxon>
    </lineage>
</organism>
<dbReference type="PANTHER" id="PTHR45929">
    <property type="entry name" value="JAK PATHWAY SIGNAL TRANSDUCTION ADAPTOR MOLECULE"/>
    <property type="match status" value="1"/>
</dbReference>
<keyword evidence="1 2" id="KW-0728">SH3 domain</keyword>
<dbReference type="Pfam" id="PF00018">
    <property type="entry name" value="SH3_1"/>
    <property type="match status" value="2"/>
</dbReference>
<dbReference type="PRINTS" id="PR00452">
    <property type="entry name" value="SH3DOMAIN"/>
</dbReference>
<evidence type="ECO:0000256" key="3">
    <source>
        <dbReference type="SAM" id="MobiDB-lite"/>
    </source>
</evidence>
<dbReference type="InterPro" id="IPR050670">
    <property type="entry name" value="STAM"/>
</dbReference>
<feature type="compositionally biased region" description="Polar residues" evidence="3">
    <location>
        <begin position="200"/>
        <end position="210"/>
    </location>
</feature>
<dbReference type="InterPro" id="IPR035835">
    <property type="entry name" value="Eve1_SH3_3"/>
</dbReference>
<feature type="domain" description="SH3" evidence="4">
    <location>
        <begin position="361"/>
        <end position="420"/>
    </location>
</feature>
<feature type="compositionally biased region" description="Low complexity" evidence="3">
    <location>
        <begin position="1"/>
        <end position="10"/>
    </location>
</feature>
<proteinExistence type="predicted"/>
<dbReference type="GO" id="GO:0033565">
    <property type="term" value="C:ESCRT-0 complex"/>
    <property type="evidence" value="ECO:0007669"/>
    <property type="project" value="TreeGrafter"/>
</dbReference>
<feature type="domain" description="SH3" evidence="4">
    <location>
        <begin position="463"/>
        <end position="522"/>
    </location>
</feature>
<feature type="compositionally biased region" description="Pro residues" evidence="3">
    <location>
        <begin position="130"/>
        <end position="139"/>
    </location>
</feature>
<keyword evidence="6" id="KW-1185">Reference proteome</keyword>
<dbReference type="CDD" id="cd11816">
    <property type="entry name" value="SH3_Eve1_3"/>
    <property type="match status" value="1"/>
</dbReference>
<feature type="domain" description="SH3" evidence="4">
    <location>
        <begin position="297"/>
        <end position="353"/>
    </location>
</feature>
<dbReference type="GO" id="GO:0043328">
    <property type="term" value="P:protein transport to vacuole involved in ubiquitin-dependent protein catabolic process via the multivesicular body sorting pathway"/>
    <property type="evidence" value="ECO:0007669"/>
    <property type="project" value="TreeGrafter"/>
</dbReference>
<feature type="compositionally biased region" description="Basic and acidic residues" evidence="3">
    <location>
        <begin position="95"/>
        <end position="104"/>
    </location>
</feature>
<dbReference type="GeneTree" id="ENSGT00940000155694"/>
<accession>A0A3B5MD74</accession>
<evidence type="ECO:0000256" key="1">
    <source>
        <dbReference type="ARBA" id="ARBA00022443"/>
    </source>
</evidence>